<keyword evidence="3" id="KW-0804">Transcription</keyword>
<dbReference type="SMART" id="SM00346">
    <property type="entry name" value="HTH_ICLR"/>
    <property type="match status" value="1"/>
</dbReference>
<sequence length="258" mass="28107">MTKQVAGASSSRRVLELLLSYSETRPRATVAELAEAIGATLATTYRYVALLRELDLLEEAPGRQYQLTPRVMPLARAAQLVNDRARLALPLMEELAEEVRETVMLFELRGDEAVCVQRVECQRPMRFTFMLGHPLPLHGGASSRMLLAALPEKLRKEALATVPAKRRGDLAGEVAAVIERGYAVSRSEVDEGVWACSVPVVSGSPDALVLSIAGPDSRIPGEDPDYYIERATSCAGRVREALGRLRVEADATGPPRTT</sequence>
<dbReference type="PROSITE" id="PS51078">
    <property type="entry name" value="ICLR_ED"/>
    <property type="match status" value="1"/>
</dbReference>
<dbReference type="Proteomes" id="UP001596455">
    <property type="component" value="Unassembled WGS sequence"/>
</dbReference>
<keyword evidence="1" id="KW-0805">Transcription regulation</keyword>
<dbReference type="InterPro" id="IPR029016">
    <property type="entry name" value="GAF-like_dom_sf"/>
</dbReference>
<dbReference type="RefSeq" id="WP_382394349.1">
    <property type="nucleotide sequence ID" value="NZ_JBHTCQ010000002.1"/>
</dbReference>
<dbReference type="Pfam" id="PF09339">
    <property type="entry name" value="HTH_IclR"/>
    <property type="match status" value="1"/>
</dbReference>
<dbReference type="InterPro" id="IPR036390">
    <property type="entry name" value="WH_DNA-bd_sf"/>
</dbReference>
<evidence type="ECO:0000259" key="5">
    <source>
        <dbReference type="PROSITE" id="PS51078"/>
    </source>
</evidence>
<reference evidence="7" key="1">
    <citation type="journal article" date="2019" name="Int. J. Syst. Evol. Microbiol.">
        <title>The Global Catalogue of Microorganisms (GCM) 10K type strain sequencing project: providing services to taxonomists for standard genome sequencing and annotation.</title>
        <authorList>
            <consortium name="The Broad Institute Genomics Platform"/>
            <consortium name="The Broad Institute Genome Sequencing Center for Infectious Disease"/>
            <person name="Wu L."/>
            <person name="Ma J."/>
        </authorList>
    </citation>
    <scope>NUCLEOTIDE SEQUENCE [LARGE SCALE GENOMIC DNA]</scope>
    <source>
        <strain evidence="7">JCM 1490</strain>
    </source>
</reference>
<organism evidence="6 7">
    <name type="scientific">Georgenia alba</name>
    <dbReference type="NCBI Taxonomy" id="2233858"/>
    <lineage>
        <taxon>Bacteria</taxon>
        <taxon>Bacillati</taxon>
        <taxon>Actinomycetota</taxon>
        <taxon>Actinomycetes</taxon>
        <taxon>Micrococcales</taxon>
        <taxon>Bogoriellaceae</taxon>
        <taxon>Georgenia</taxon>
    </lineage>
</organism>
<dbReference type="PANTHER" id="PTHR30136">
    <property type="entry name" value="HELIX-TURN-HELIX TRANSCRIPTIONAL REGULATOR, ICLR FAMILY"/>
    <property type="match status" value="1"/>
</dbReference>
<feature type="domain" description="HTH iclR-type" evidence="4">
    <location>
        <begin position="8"/>
        <end position="69"/>
    </location>
</feature>
<dbReference type="Pfam" id="PF01614">
    <property type="entry name" value="IclR_C"/>
    <property type="match status" value="1"/>
</dbReference>
<dbReference type="SUPFAM" id="SSF55781">
    <property type="entry name" value="GAF domain-like"/>
    <property type="match status" value="1"/>
</dbReference>
<comment type="caution">
    <text evidence="6">The sequence shown here is derived from an EMBL/GenBank/DDBJ whole genome shotgun (WGS) entry which is preliminary data.</text>
</comment>
<dbReference type="Gene3D" id="3.30.450.40">
    <property type="match status" value="1"/>
</dbReference>
<dbReference type="EMBL" id="JBHTCQ010000002">
    <property type="protein sequence ID" value="MFC7405686.1"/>
    <property type="molecule type" value="Genomic_DNA"/>
</dbReference>
<evidence type="ECO:0000256" key="1">
    <source>
        <dbReference type="ARBA" id="ARBA00023015"/>
    </source>
</evidence>
<dbReference type="PROSITE" id="PS51077">
    <property type="entry name" value="HTH_ICLR"/>
    <property type="match status" value="1"/>
</dbReference>
<dbReference type="InterPro" id="IPR005471">
    <property type="entry name" value="Tscrpt_reg_IclR_N"/>
</dbReference>
<keyword evidence="2" id="KW-0238">DNA-binding</keyword>
<feature type="domain" description="IclR-ED" evidence="5">
    <location>
        <begin position="70"/>
        <end position="244"/>
    </location>
</feature>
<accession>A0ABW2Q848</accession>
<dbReference type="PANTHER" id="PTHR30136:SF35">
    <property type="entry name" value="HTH-TYPE TRANSCRIPTIONAL REGULATOR RV1719"/>
    <property type="match status" value="1"/>
</dbReference>
<dbReference type="InterPro" id="IPR014757">
    <property type="entry name" value="Tscrpt_reg_IclR_C"/>
</dbReference>
<dbReference type="InterPro" id="IPR036388">
    <property type="entry name" value="WH-like_DNA-bd_sf"/>
</dbReference>
<evidence type="ECO:0000256" key="3">
    <source>
        <dbReference type="ARBA" id="ARBA00023163"/>
    </source>
</evidence>
<dbReference type="Gene3D" id="1.10.10.10">
    <property type="entry name" value="Winged helix-like DNA-binding domain superfamily/Winged helix DNA-binding domain"/>
    <property type="match status" value="1"/>
</dbReference>
<keyword evidence="7" id="KW-1185">Reference proteome</keyword>
<proteinExistence type="predicted"/>
<evidence type="ECO:0000313" key="7">
    <source>
        <dbReference type="Proteomes" id="UP001596455"/>
    </source>
</evidence>
<dbReference type="InterPro" id="IPR050707">
    <property type="entry name" value="HTH_MetabolicPath_Reg"/>
</dbReference>
<evidence type="ECO:0000313" key="6">
    <source>
        <dbReference type="EMBL" id="MFC7405686.1"/>
    </source>
</evidence>
<dbReference type="SUPFAM" id="SSF46785">
    <property type="entry name" value="Winged helix' DNA-binding domain"/>
    <property type="match status" value="1"/>
</dbReference>
<protein>
    <submittedName>
        <fullName evidence="6">IclR family transcriptional regulator</fullName>
    </submittedName>
</protein>
<gene>
    <name evidence="6" type="ORF">ACFQQL_11250</name>
</gene>
<evidence type="ECO:0000256" key="2">
    <source>
        <dbReference type="ARBA" id="ARBA00023125"/>
    </source>
</evidence>
<evidence type="ECO:0000259" key="4">
    <source>
        <dbReference type="PROSITE" id="PS51077"/>
    </source>
</evidence>
<name>A0ABW2Q848_9MICO</name>